<accession>J3LE80</accession>
<sequence>MLPTLSTTSGSIVASSISVVADLGGGHGDADGRVLLLRLGGPLLHVRLRERGA</sequence>
<reference evidence="1" key="1">
    <citation type="submission" date="2013-04" db="UniProtKB">
        <authorList>
            <consortium name="EnsemblPlants"/>
        </authorList>
    </citation>
    <scope>IDENTIFICATION</scope>
</reference>
<dbReference type="EnsemblPlants" id="OB02G29470.1">
    <property type="protein sequence ID" value="OB02G29470.1"/>
    <property type="gene ID" value="OB02G29470"/>
</dbReference>
<dbReference type="AlphaFoldDB" id="J3LE80"/>
<keyword evidence="2" id="KW-1185">Reference proteome</keyword>
<proteinExistence type="predicted"/>
<evidence type="ECO:0000313" key="1">
    <source>
        <dbReference type="EnsemblPlants" id="OB02G29470.1"/>
    </source>
</evidence>
<dbReference type="Gramene" id="OB02G29470.1">
    <property type="protein sequence ID" value="OB02G29470.1"/>
    <property type="gene ID" value="OB02G29470"/>
</dbReference>
<name>J3LE80_ORYBR</name>
<dbReference type="HOGENOM" id="CLU_3074879_0_0_1"/>
<organism evidence="1">
    <name type="scientific">Oryza brachyantha</name>
    <name type="common">malo sina</name>
    <dbReference type="NCBI Taxonomy" id="4533"/>
    <lineage>
        <taxon>Eukaryota</taxon>
        <taxon>Viridiplantae</taxon>
        <taxon>Streptophyta</taxon>
        <taxon>Embryophyta</taxon>
        <taxon>Tracheophyta</taxon>
        <taxon>Spermatophyta</taxon>
        <taxon>Magnoliopsida</taxon>
        <taxon>Liliopsida</taxon>
        <taxon>Poales</taxon>
        <taxon>Poaceae</taxon>
        <taxon>BOP clade</taxon>
        <taxon>Oryzoideae</taxon>
        <taxon>Oryzeae</taxon>
        <taxon>Oryzinae</taxon>
        <taxon>Oryza</taxon>
    </lineage>
</organism>
<dbReference type="Proteomes" id="UP000006038">
    <property type="component" value="Unassembled WGS sequence"/>
</dbReference>
<evidence type="ECO:0000313" key="2">
    <source>
        <dbReference type="Proteomes" id="UP000006038"/>
    </source>
</evidence>
<protein>
    <submittedName>
        <fullName evidence="1">Uncharacterized protein</fullName>
    </submittedName>
</protein>